<dbReference type="InterPro" id="IPR041437">
    <property type="entry name" value="GH115_C"/>
</dbReference>
<name>A0A8J3G4N0_9BACT</name>
<evidence type="ECO:0000313" key="4">
    <source>
        <dbReference type="EMBL" id="GHB31928.1"/>
    </source>
</evidence>
<dbReference type="InterPro" id="IPR042301">
    <property type="entry name" value="GH115_sf"/>
</dbReference>
<dbReference type="SUPFAM" id="SSF55545">
    <property type="entry name" value="beta-N-acetylhexosaminidase-like domain"/>
    <property type="match status" value="1"/>
</dbReference>
<dbReference type="Gene3D" id="2.60.120.1620">
    <property type="match status" value="1"/>
</dbReference>
<accession>A0A8J3G4N0</accession>
<proteinExistence type="predicted"/>
<feature type="chain" id="PRO_5035292769" description="Gylcosyl hydrolase 115 C-terminal domain-containing protein" evidence="2">
    <location>
        <begin position="18"/>
        <end position="963"/>
    </location>
</feature>
<dbReference type="GO" id="GO:0005975">
    <property type="term" value="P:carbohydrate metabolic process"/>
    <property type="evidence" value="ECO:0007669"/>
    <property type="project" value="UniProtKB-ARBA"/>
</dbReference>
<keyword evidence="2" id="KW-0732">Signal</keyword>
<evidence type="ECO:0000259" key="3">
    <source>
        <dbReference type="Pfam" id="PF17829"/>
    </source>
</evidence>
<dbReference type="EMBL" id="BMYF01000005">
    <property type="protein sequence ID" value="GHB31928.1"/>
    <property type="molecule type" value="Genomic_DNA"/>
</dbReference>
<dbReference type="Gene3D" id="1.20.58.2150">
    <property type="match status" value="1"/>
</dbReference>
<feature type="domain" description="Gylcosyl hydrolase 115 C-terminal" evidence="3">
    <location>
        <begin position="784"/>
        <end position="958"/>
    </location>
</feature>
<dbReference type="Gene3D" id="3.20.20.520">
    <property type="entry name" value="Glycosyl hydrolase family 115"/>
    <property type="match status" value="1"/>
</dbReference>
<dbReference type="InterPro" id="IPR029018">
    <property type="entry name" value="Hex-like_dom2"/>
</dbReference>
<dbReference type="PANTHER" id="PTHR37842:SF2">
    <property type="entry name" value="GYLCOSYL HYDROLASE 115 C-TERMINAL DOMAIN-CONTAINING PROTEIN"/>
    <property type="match status" value="1"/>
</dbReference>
<dbReference type="Proteomes" id="UP000642809">
    <property type="component" value="Unassembled WGS sequence"/>
</dbReference>
<evidence type="ECO:0000256" key="1">
    <source>
        <dbReference type="ARBA" id="ARBA00022801"/>
    </source>
</evidence>
<evidence type="ECO:0000256" key="2">
    <source>
        <dbReference type="SAM" id="SignalP"/>
    </source>
</evidence>
<dbReference type="RefSeq" id="WP_189579483.1">
    <property type="nucleotide sequence ID" value="NZ_BMYF01000005.1"/>
</dbReference>
<dbReference type="Gene3D" id="3.30.379.10">
    <property type="entry name" value="Chitobiase/beta-hexosaminidase domain 2-like"/>
    <property type="match status" value="1"/>
</dbReference>
<evidence type="ECO:0000313" key="5">
    <source>
        <dbReference type="Proteomes" id="UP000642809"/>
    </source>
</evidence>
<dbReference type="GO" id="GO:0016787">
    <property type="term" value="F:hydrolase activity"/>
    <property type="evidence" value="ECO:0007669"/>
    <property type="project" value="UniProtKB-KW"/>
</dbReference>
<dbReference type="Pfam" id="PF17829">
    <property type="entry name" value="GH115_C"/>
    <property type="match status" value="1"/>
</dbReference>
<dbReference type="PANTHER" id="PTHR37842">
    <property type="match status" value="1"/>
</dbReference>
<dbReference type="InterPro" id="IPR031924">
    <property type="entry name" value="GH115"/>
</dbReference>
<keyword evidence="5" id="KW-1185">Reference proteome</keyword>
<comment type="caution">
    <text evidence="4">The sequence shown here is derived from an EMBL/GenBank/DDBJ whole genome shotgun (WGS) entry which is preliminary data.</text>
</comment>
<organism evidence="4 5">
    <name type="scientific">Mongoliitalea lutea</name>
    <dbReference type="NCBI Taxonomy" id="849756"/>
    <lineage>
        <taxon>Bacteria</taxon>
        <taxon>Pseudomonadati</taxon>
        <taxon>Bacteroidota</taxon>
        <taxon>Cytophagia</taxon>
        <taxon>Cytophagales</taxon>
        <taxon>Cyclobacteriaceae</taxon>
        <taxon>Mongoliitalea</taxon>
    </lineage>
</organism>
<dbReference type="AlphaFoldDB" id="A0A8J3G4N0"/>
<feature type="signal peptide" evidence="2">
    <location>
        <begin position="1"/>
        <end position="17"/>
    </location>
</feature>
<reference evidence="4" key="2">
    <citation type="submission" date="2020-09" db="EMBL/GenBank/DDBJ databases">
        <authorList>
            <person name="Sun Q."/>
            <person name="Kim S."/>
        </authorList>
    </citation>
    <scope>NUCLEOTIDE SEQUENCE</scope>
    <source>
        <strain evidence="4">KCTC 23224</strain>
    </source>
</reference>
<reference evidence="4" key="1">
    <citation type="journal article" date="2014" name="Int. J. Syst. Evol. Microbiol.">
        <title>Complete genome sequence of Corynebacterium casei LMG S-19264T (=DSM 44701T), isolated from a smear-ripened cheese.</title>
        <authorList>
            <consortium name="US DOE Joint Genome Institute (JGI-PGF)"/>
            <person name="Walter F."/>
            <person name="Albersmeier A."/>
            <person name="Kalinowski J."/>
            <person name="Ruckert C."/>
        </authorList>
    </citation>
    <scope>NUCLEOTIDE SEQUENCE</scope>
    <source>
        <strain evidence="4">KCTC 23224</strain>
    </source>
</reference>
<protein>
    <recommendedName>
        <fullName evidence="3">Gylcosyl hydrolase 115 C-terminal domain-containing protein</fullName>
    </recommendedName>
</protein>
<gene>
    <name evidence="4" type="ORF">GCM10008106_11070</name>
</gene>
<keyword evidence="1" id="KW-0378">Hydrolase</keyword>
<dbReference type="Pfam" id="PF15979">
    <property type="entry name" value="Glyco_hydro_115"/>
    <property type="match status" value="1"/>
</dbReference>
<sequence length="963" mass="109570">MKKILLIFLLLPQLLYAQIQVSFQKPDQQRFFEVAGESSAALIVFDQSENALIHKSANFLAEDIERVTGKKISVKGLDSSQDLDGVSSSNIIIVGTVDKSSILKALVSSGKWEDGELLGQWERHKIQTLEQPFAGINKALVIAGSDRRGAAYGVFTISEKIGVSPWYWWADVPVINQPEIYIEDCNYLSKSPAVKYRGIFINDEAPAFTNWAFEKFGGINHKVYEKVFELLLRNKANFLWPSMWLPTMFYVDDPLNAQTADDFGIVMSTSHHEPMTRAHQEWEEFGDGPWNYVTNGEKLREFWKGGVERIGDFETMVTVGMRGDGDDAMSEETAVDLLETIIRDQRKILEDVTQKPAKETPQVWAIYKEVQDYYDKGMRVPEDVTILLSDDNWGNIRYLPKLNESKNGTKYGMYYHFDYVGAPTSYRWQNVTQIERVWEQMKLTYEYGVNEIWIVNVGDIKPMELPISFFLDLAWDPDAIHANDLPDYYVNWSRQQFGEPFAEEIGQLLALYTKYNSRRTPEMLTPETYSIENYREADRIVAEFNELLRRSTAVYEQIPPVYRDAFYQLVHSPIEMCANLNEMYVSAGKNRYYAIRGAVAANYYADRTKELFEKDAALKKEYHAMNNGKWNHMMSQTYIGYTSWNHPPLNMMPAVSYVQVPENDQLGYLVEHGVPPRWGWLGVEGRWGFSRNMPVFDPINDQSYYLDIINRGPREIEYSLKSNQDWIKVSSDAGSVLFHEKLFVTIDWERAPAGKATGELILLGAGKEYSIQVPINNLQVKATGFIENEGVVAVEAANFSRKADGESSQWTVVPNLGRTEASLIVEPMNPDKQVSIEKAPMVAYDFTTFSSGAISVHVYVSPTQDFKREGGLQFAIAIDDEAPQIISINEGESVPDYKYATWWMRSVGDNVKVKISKHTLASLGIHTLKVWGIDSGVVIQKIVIDTGGLKPSYLGPNESILVK</sequence>